<feature type="DNA-binding region" description="H-T-H motif" evidence="4">
    <location>
        <begin position="29"/>
        <end position="48"/>
    </location>
</feature>
<keyword evidence="2 4" id="KW-0238">DNA-binding</keyword>
<dbReference type="Gene3D" id="1.10.10.60">
    <property type="entry name" value="Homeodomain-like"/>
    <property type="match status" value="1"/>
</dbReference>
<comment type="caution">
    <text evidence="6">The sequence shown here is derived from an EMBL/GenBank/DDBJ whole genome shotgun (WGS) entry which is preliminary data.</text>
</comment>
<dbReference type="InterPro" id="IPR050109">
    <property type="entry name" value="HTH-type_TetR-like_transc_reg"/>
</dbReference>
<dbReference type="InterPro" id="IPR009057">
    <property type="entry name" value="Homeodomain-like_sf"/>
</dbReference>
<dbReference type="InterPro" id="IPR036271">
    <property type="entry name" value="Tet_transcr_reg_TetR-rel_C_sf"/>
</dbReference>
<dbReference type="PROSITE" id="PS50977">
    <property type="entry name" value="HTH_TETR_2"/>
    <property type="match status" value="1"/>
</dbReference>
<feature type="domain" description="HTH tetR-type" evidence="5">
    <location>
        <begin position="6"/>
        <end position="66"/>
    </location>
</feature>
<gene>
    <name evidence="6" type="ORF">DSM101010T_14290</name>
</gene>
<evidence type="ECO:0000256" key="1">
    <source>
        <dbReference type="ARBA" id="ARBA00023015"/>
    </source>
</evidence>
<dbReference type="Pfam" id="PF00440">
    <property type="entry name" value="TetR_N"/>
    <property type="match status" value="1"/>
</dbReference>
<dbReference type="Gene3D" id="1.10.357.10">
    <property type="entry name" value="Tetracycline Repressor, domain 2"/>
    <property type="match status" value="1"/>
</dbReference>
<evidence type="ECO:0000313" key="7">
    <source>
        <dbReference type="Proteomes" id="UP000503840"/>
    </source>
</evidence>
<sequence length="194" mass="22040">MQIPDENKRKKIMEAASALFATRPFHKVLLTDVAAEAGVGKGTLYIYFKDKDDLYRSVVRAGFRDVIERIRQQLKEREEMPETQLRNAIGEVVRYAYGNPDIFRLLREAHAKADDTAHCASVRQELATMFEEIIRVGVAKGVFHDPHPELSARFIPGFVRSAFIYGDNNYDTATLESHIMRFVLAGLQAPVLDK</sequence>
<dbReference type="Proteomes" id="UP000503840">
    <property type="component" value="Unassembled WGS sequence"/>
</dbReference>
<reference evidence="6 7" key="1">
    <citation type="submission" date="2020-05" db="EMBL/GenBank/DDBJ databases">
        <title>Draft genome sequence of Desulfovibrio sp. strain HN2T.</title>
        <authorList>
            <person name="Ueno A."/>
            <person name="Tamazawa S."/>
            <person name="Tamamura S."/>
            <person name="Murakami T."/>
            <person name="Kiyama T."/>
            <person name="Inomata H."/>
            <person name="Amano Y."/>
            <person name="Miyakawa K."/>
            <person name="Tamaki H."/>
            <person name="Naganuma T."/>
            <person name="Kaneko K."/>
        </authorList>
    </citation>
    <scope>NUCLEOTIDE SEQUENCE [LARGE SCALE GENOMIC DNA]</scope>
    <source>
        <strain evidence="6 7">HN2</strain>
    </source>
</reference>
<dbReference type="Pfam" id="PF17932">
    <property type="entry name" value="TetR_C_24"/>
    <property type="match status" value="1"/>
</dbReference>
<protein>
    <submittedName>
        <fullName evidence="6">TetR family transcriptional regulator</fullName>
    </submittedName>
</protein>
<dbReference type="GO" id="GO:0000976">
    <property type="term" value="F:transcription cis-regulatory region binding"/>
    <property type="evidence" value="ECO:0007669"/>
    <property type="project" value="TreeGrafter"/>
</dbReference>
<dbReference type="PANTHER" id="PTHR30055:SF234">
    <property type="entry name" value="HTH-TYPE TRANSCRIPTIONAL REGULATOR BETI"/>
    <property type="match status" value="1"/>
</dbReference>
<dbReference type="InterPro" id="IPR041490">
    <property type="entry name" value="KstR2_TetR_C"/>
</dbReference>
<dbReference type="PRINTS" id="PR00455">
    <property type="entry name" value="HTHTETR"/>
</dbReference>
<evidence type="ECO:0000256" key="4">
    <source>
        <dbReference type="PROSITE-ProRule" id="PRU00335"/>
    </source>
</evidence>
<dbReference type="EMBL" id="BLVO01000013">
    <property type="protein sequence ID" value="GFM33064.1"/>
    <property type="molecule type" value="Genomic_DNA"/>
</dbReference>
<evidence type="ECO:0000313" key="6">
    <source>
        <dbReference type="EMBL" id="GFM33064.1"/>
    </source>
</evidence>
<dbReference type="SUPFAM" id="SSF48498">
    <property type="entry name" value="Tetracyclin repressor-like, C-terminal domain"/>
    <property type="match status" value="1"/>
</dbReference>
<keyword evidence="1" id="KW-0805">Transcription regulation</keyword>
<evidence type="ECO:0000256" key="3">
    <source>
        <dbReference type="ARBA" id="ARBA00023163"/>
    </source>
</evidence>
<dbReference type="AlphaFoldDB" id="A0A7J0BIZ8"/>
<accession>A0A7J0BIZ8</accession>
<organism evidence="6 7">
    <name type="scientific">Desulfovibrio subterraneus</name>
    <dbReference type="NCBI Taxonomy" id="2718620"/>
    <lineage>
        <taxon>Bacteria</taxon>
        <taxon>Pseudomonadati</taxon>
        <taxon>Thermodesulfobacteriota</taxon>
        <taxon>Desulfovibrionia</taxon>
        <taxon>Desulfovibrionales</taxon>
        <taxon>Desulfovibrionaceae</taxon>
        <taxon>Desulfovibrio</taxon>
    </lineage>
</organism>
<dbReference type="InterPro" id="IPR001647">
    <property type="entry name" value="HTH_TetR"/>
</dbReference>
<name>A0A7J0BIZ8_9BACT</name>
<evidence type="ECO:0000256" key="2">
    <source>
        <dbReference type="ARBA" id="ARBA00023125"/>
    </source>
</evidence>
<keyword evidence="7" id="KW-1185">Reference proteome</keyword>
<dbReference type="GO" id="GO:0003700">
    <property type="term" value="F:DNA-binding transcription factor activity"/>
    <property type="evidence" value="ECO:0007669"/>
    <property type="project" value="TreeGrafter"/>
</dbReference>
<proteinExistence type="predicted"/>
<dbReference type="SUPFAM" id="SSF46689">
    <property type="entry name" value="Homeodomain-like"/>
    <property type="match status" value="1"/>
</dbReference>
<keyword evidence="3" id="KW-0804">Transcription</keyword>
<dbReference type="PANTHER" id="PTHR30055">
    <property type="entry name" value="HTH-TYPE TRANSCRIPTIONAL REGULATOR RUTR"/>
    <property type="match status" value="1"/>
</dbReference>
<dbReference type="RefSeq" id="WP_174404754.1">
    <property type="nucleotide sequence ID" value="NZ_BLVO01000013.1"/>
</dbReference>
<evidence type="ECO:0000259" key="5">
    <source>
        <dbReference type="PROSITE" id="PS50977"/>
    </source>
</evidence>